<sequence length="169" mass="18432">MSWRSQKDGQPCPCLLFIIDGLCTLHQPYGSRLFASHGSPYAPRDALAVMSQAQAALASHPFKPFCQIFCTSVVPKRFGVAASPQSRRCDTRAAQVDFDTDSFLFSVWEALTPFPVTAQPSPAQPSNPGFQSLVALTDDARDARPCSWVPRFEPHHGALGRWEAGGVDP</sequence>
<keyword evidence="2" id="KW-1185">Reference proteome</keyword>
<protein>
    <submittedName>
        <fullName evidence="1">Uncharacterized protein</fullName>
    </submittedName>
</protein>
<evidence type="ECO:0000313" key="1">
    <source>
        <dbReference type="EMBL" id="KAF1851744.1"/>
    </source>
</evidence>
<gene>
    <name evidence="1" type="ORF">K460DRAFT_391965</name>
</gene>
<dbReference type="RefSeq" id="XP_040794307.1">
    <property type="nucleotide sequence ID" value="XM_040935857.1"/>
</dbReference>
<evidence type="ECO:0000313" key="2">
    <source>
        <dbReference type="Proteomes" id="UP000800039"/>
    </source>
</evidence>
<name>A0A9P4GUH0_9PLEO</name>
<organism evidence="1 2">
    <name type="scientific">Cucurbitaria berberidis CBS 394.84</name>
    <dbReference type="NCBI Taxonomy" id="1168544"/>
    <lineage>
        <taxon>Eukaryota</taxon>
        <taxon>Fungi</taxon>
        <taxon>Dikarya</taxon>
        <taxon>Ascomycota</taxon>
        <taxon>Pezizomycotina</taxon>
        <taxon>Dothideomycetes</taxon>
        <taxon>Pleosporomycetidae</taxon>
        <taxon>Pleosporales</taxon>
        <taxon>Pleosporineae</taxon>
        <taxon>Cucurbitariaceae</taxon>
        <taxon>Cucurbitaria</taxon>
    </lineage>
</organism>
<dbReference type="Proteomes" id="UP000800039">
    <property type="component" value="Unassembled WGS sequence"/>
</dbReference>
<comment type="caution">
    <text evidence="1">The sequence shown here is derived from an EMBL/GenBank/DDBJ whole genome shotgun (WGS) entry which is preliminary data.</text>
</comment>
<dbReference type="AlphaFoldDB" id="A0A9P4GUH0"/>
<accession>A0A9P4GUH0</accession>
<dbReference type="EMBL" id="ML976614">
    <property type="protein sequence ID" value="KAF1851744.1"/>
    <property type="molecule type" value="Genomic_DNA"/>
</dbReference>
<reference evidence="1" key="1">
    <citation type="submission" date="2020-01" db="EMBL/GenBank/DDBJ databases">
        <authorList>
            <consortium name="DOE Joint Genome Institute"/>
            <person name="Haridas S."/>
            <person name="Albert R."/>
            <person name="Binder M."/>
            <person name="Bloem J."/>
            <person name="Labutti K."/>
            <person name="Salamov A."/>
            <person name="Andreopoulos B."/>
            <person name="Baker S.E."/>
            <person name="Barry K."/>
            <person name="Bills G."/>
            <person name="Bluhm B.H."/>
            <person name="Cannon C."/>
            <person name="Castanera R."/>
            <person name="Culley D.E."/>
            <person name="Daum C."/>
            <person name="Ezra D."/>
            <person name="Gonzalez J.B."/>
            <person name="Henrissat B."/>
            <person name="Kuo A."/>
            <person name="Liang C."/>
            <person name="Lipzen A."/>
            <person name="Lutzoni F."/>
            <person name="Magnuson J."/>
            <person name="Mondo S."/>
            <person name="Nolan M."/>
            <person name="Ohm R."/>
            <person name="Pangilinan J."/>
            <person name="Park H.-J."/>
            <person name="Ramirez L."/>
            <person name="Alfaro M."/>
            <person name="Sun H."/>
            <person name="Tritt A."/>
            <person name="Yoshinaga Y."/>
            <person name="Zwiers L.-H."/>
            <person name="Turgeon B.G."/>
            <person name="Goodwin S.B."/>
            <person name="Spatafora J.W."/>
            <person name="Crous P.W."/>
            <person name="Grigoriev I.V."/>
        </authorList>
    </citation>
    <scope>NUCLEOTIDE SEQUENCE</scope>
    <source>
        <strain evidence="1">CBS 394.84</strain>
    </source>
</reference>
<dbReference type="GeneID" id="63853108"/>
<proteinExistence type="predicted"/>